<dbReference type="Pfam" id="PF05616">
    <property type="entry name" value="Neisseria_TspB"/>
    <property type="match status" value="1"/>
</dbReference>
<sequence>KQARWKFYNCPNGVCVQETIINRPDLKPNSPEAPAPKNPPAGNTGSGDKPGTETPPPFDLCKEHPDILACDQQPEPEDADLSIPKETVNLDFKPENVFSTDAACPKGEEFEAFGSRFSISLEPACAAARKIRPFIIAGAWLVAAFFVARVVRQEV</sequence>
<evidence type="ECO:0000313" key="3">
    <source>
        <dbReference type="EMBL" id="MBH5330098.1"/>
    </source>
</evidence>
<feature type="non-terminal residue" evidence="3">
    <location>
        <position position="1"/>
    </location>
</feature>
<dbReference type="NCBIfam" id="NF041109">
    <property type="entry name" value="VF_TspB_C_term"/>
    <property type="match status" value="1"/>
</dbReference>
<evidence type="ECO:0008006" key="5">
    <source>
        <dbReference type="Google" id="ProtNLM"/>
    </source>
</evidence>
<comment type="caution">
    <text evidence="3">The sequence shown here is derived from an EMBL/GenBank/DDBJ whole genome shotgun (WGS) entry which is preliminary data.</text>
</comment>
<dbReference type="InterPro" id="IPR008708">
    <property type="entry name" value="Neisseria_TspB"/>
</dbReference>
<protein>
    <recommendedName>
        <fullName evidence="5">TspB protein</fullName>
    </recommendedName>
</protein>
<feature type="region of interest" description="Disordered" evidence="1">
    <location>
        <begin position="21"/>
        <end position="61"/>
    </location>
</feature>
<keyword evidence="2" id="KW-1133">Transmembrane helix</keyword>
<dbReference type="EMBL" id="JACSGR010000007">
    <property type="protein sequence ID" value="MBH5330098.1"/>
    <property type="molecule type" value="Genomic_DNA"/>
</dbReference>
<proteinExistence type="predicted"/>
<feature type="transmembrane region" description="Helical" evidence="2">
    <location>
        <begin position="131"/>
        <end position="151"/>
    </location>
</feature>
<evidence type="ECO:0000256" key="2">
    <source>
        <dbReference type="SAM" id="Phobius"/>
    </source>
</evidence>
<keyword evidence="2" id="KW-0812">Transmembrane</keyword>
<keyword evidence="4" id="KW-1185">Reference proteome</keyword>
<dbReference type="Proteomes" id="UP000768471">
    <property type="component" value="Unassembled WGS sequence"/>
</dbReference>
<reference evidence="3 4" key="1">
    <citation type="submission" date="2020-09" db="EMBL/GenBank/DDBJ databases">
        <title>Eikenella S3660 sp. nov., isolated from a throat swab.</title>
        <authorList>
            <person name="Buhl M."/>
        </authorList>
    </citation>
    <scope>NUCLEOTIDE SEQUENCE [LARGE SCALE GENOMIC DNA]</scope>
    <source>
        <strain evidence="3 4">S3360</strain>
    </source>
</reference>
<evidence type="ECO:0000256" key="1">
    <source>
        <dbReference type="SAM" id="MobiDB-lite"/>
    </source>
</evidence>
<dbReference type="RefSeq" id="WP_274381501.1">
    <property type="nucleotide sequence ID" value="NZ_JACSGR010000007.1"/>
</dbReference>
<name>A0ABS0NCP4_9NEIS</name>
<accession>A0ABS0NCP4</accession>
<organism evidence="3 4">
    <name type="scientific">Eikenella glucosivorans</name>
    <dbReference type="NCBI Taxonomy" id="2766967"/>
    <lineage>
        <taxon>Bacteria</taxon>
        <taxon>Pseudomonadati</taxon>
        <taxon>Pseudomonadota</taxon>
        <taxon>Betaproteobacteria</taxon>
        <taxon>Neisseriales</taxon>
        <taxon>Neisseriaceae</taxon>
        <taxon>Eikenella</taxon>
    </lineage>
</organism>
<evidence type="ECO:0000313" key="4">
    <source>
        <dbReference type="Proteomes" id="UP000768471"/>
    </source>
</evidence>
<keyword evidence="2" id="KW-0472">Membrane</keyword>
<gene>
    <name evidence="3" type="ORF">H9Q10_10525</name>
</gene>